<dbReference type="AlphaFoldDB" id="A0A9P4P2T3"/>
<feature type="compositionally biased region" description="Low complexity" evidence="4">
    <location>
        <begin position="229"/>
        <end position="242"/>
    </location>
</feature>
<dbReference type="GO" id="GO:0031124">
    <property type="term" value="P:mRNA 3'-end processing"/>
    <property type="evidence" value="ECO:0007669"/>
    <property type="project" value="InterPro"/>
</dbReference>
<evidence type="ECO:0000259" key="5">
    <source>
        <dbReference type="PROSITE" id="PS50102"/>
    </source>
</evidence>
<dbReference type="SUPFAM" id="SSF54928">
    <property type="entry name" value="RNA-binding domain, RBD"/>
    <property type="match status" value="1"/>
</dbReference>
<dbReference type="InterPro" id="IPR012677">
    <property type="entry name" value="Nucleotide-bd_a/b_plait_sf"/>
</dbReference>
<dbReference type="Pfam" id="PF00076">
    <property type="entry name" value="RRM_1"/>
    <property type="match status" value="1"/>
</dbReference>
<evidence type="ECO:0000256" key="2">
    <source>
        <dbReference type="ARBA" id="ARBA00023242"/>
    </source>
</evidence>
<evidence type="ECO:0000313" key="6">
    <source>
        <dbReference type="EMBL" id="KAF2436197.1"/>
    </source>
</evidence>
<sequence length="319" mass="34680">MSGKRGNTGVFIGNIPYGVSEEVIVETLGRVGQVQSFRLVYDKETGKPKGFGFGEFADADQAAAAVRNLNDYELMGRKLRVDYSKDGEREEQTAAQPLAPAPPSSRAQHTNGQEMNQPPGSLPPLPPGQDLGQHLTAQDAISATVSTIPPMQLLDAMQQMQNLAKENPEQATELLQQGPQLSYAILQVLVLMKLVDNATLASVLQQTAVAPPPARPPPVAQAPPPIQPPQQQAYPGYPPQQQHNPYGATPPVGQPYQEPPPHVAPPPQQQQQQQQPTMDQSTLIQQVMAMSQAQIDALDPNDRATIMNMRSQFQGRFVR</sequence>
<comment type="subcellular location">
    <subcellularLocation>
        <location evidence="1">Nucleus</location>
    </subcellularLocation>
</comment>
<reference evidence="6" key="1">
    <citation type="journal article" date="2020" name="Stud. Mycol.">
        <title>101 Dothideomycetes genomes: a test case for predicting lifestyles and emergence of pathogens.</title>
        <authorList>
            <person name="Haridas S."/>
            <person name="Albert R."/>
            <person name="Binder M."/>
            <person name="Bloem J."/>
            <person name="Labutti K."/>
            <person name="Salamov A."/>
            <person name="Andreopoulos B."/>
            <person name="Baker S."/>
            <person name="Barry K."/>
            <person name="Bills G."/>
            <person name="Bluhm B."/>
            <person name="Cannon C."/>
            <person name="Castanera R."/>
            <person name="Culley D."/>
            <person name="Daum C."/>
            <person name="Ezra D."/>
            <person name="Gonzalez J."/>
            <person name="Henrissat B."/>
            <person name="Kuo A."/>
            <person name="Liang C."/>
            <person name="Lipzen A."/>
            <person name="Lutzoni F."/>
            <person name="Magnuson J."/>
            <person name="Mondo S."/>
            <person name="Nolan M."/>
            <person name="Ohm R."/>
            <person name="Pangilinan J."/>
            <person name="Park H.-J."/>
            <person name="Ramirez L."/>
            <person name="Alfaro M."/>
            <person name="Sun H."/>
            <person name="Tritt A."/>
            <person name="Yoshinaga Y."/>
            <person name="Zwiers L.-H."/>
            <person name="Turgeon B."/>
            <person name="Goodwin S."/>
            <person name="Spatafora J."/>
            <person name="Crous P."/>
            <person name="Grigoriev I."/>
        </authorList>
    </citation>
    <scope>NUCLEOTIDE SEQUENCE</scope>
    <source>
        <strain evidence="6">CBS 130266</strain>
    </source>
</reference>
<evidence type="ECO:0000313" key="7">
    <source>
        <dbReference type="Proteomes" id="UP000800235"/>
    </source>
</evidence>
<feature type="compositionally biased region" description="Pro residues" evidence="4">
    <location>
        <begin position="210"/>
        <end position="228"/>
    </location>
</feature>
<dbReference type="PANTHER" id="PTHR45735">
    <property type="entry name" value="CLEAVAGE STIMULATION FACTOR SUBUNIT 2"/>
    <property type="match status" value="1"/>
</dbReference>
<dbReference type="GO" id="GO:0005847">
    <property type="term" value="C:mRNA cleavage and polyadenylation specificity factor complex"/>
    <property type="evidence" value="ECO:0007669"/>
    <property type="project" value="TreeGrafter"/>
</dbReference>
<evidence type="ECO:0000256" key="1">
    <source>
        <dbReference type="ARBA" id="ARBA00004123"/>
    </source>
</evidence>
<dbReference type="SMART" id="SM00360">
    <property type="entry name" value="RRM"/>
    <property type="match status" value="1"/>
</dbReference>
<proteinExistence type="predicted"/>
<dbReference type="EMBL" id="MU007011">
    <property type="protein sequence ID" value="KAF2436197.1"/>
    <property type="molecule type" value="Genomic_DNA"/>
</dbReference>
<feature type="compositionally biased region" description="Pro residues" evidence="4">
    <location>
        <begin position="257"/>
        <end position="268"/>
    </location>
</feature>
<dbReference type="Pfam" id="PF14327">
    <property type="entry name" value="CSTF2_hinge"/>
    <property type="match status" value="1"/>
</dbReference>
<dbReference type="Pfam" id="PF14304">
    <property type="entry name" value="CSTF_C"/>
    <property type="match status" value="1"/>
</dbReference>
<organism evidence="6 7">
    <name type="scientific">Tothia fuscella</name>
    <dbReference type="NCBI Taxonomy" id="1048955"/>
    <lineage>
        <taxon>Eukaryota</taxon>
        <taxon>Fungi</taxon>
        <taxon>Dikarya</taxon>
        <taxon>Ascomycota</taxon>
        <taxon>Pezizomycotina</taxon>
        <taxon>Dothideomycetes</taxon>
        <taxon>Pleosporomycetidae</taxon>
        <taxon>Venturiales</taxon>
        <taxon>Cylindrosympodiaceae</taxon>
        <taxon>Tothia</taxon>
    </lineage>
</organism>
<dbReference type="InterPro" id="IPR035979">
    <property type="entry name" value="RBD_domain_sf"/>
</dbReference>
<feature type="domain" description="RRM" evidence="5">
    <location>
        <begin position="8"/>
        <end position="86"/>
    </location>
</feature>
<dbReference type="OrthoDB" id="272703at2759"/>
<dbReference type="Gene3D" id="1.25.40.630">
    <property type="match status" value="1"/>
</dbReference>
<dbReference type="GO" id="GO:0003729">
    <property type="term" value="F:mRNA binding"/>
    <property type="evidence" value="ECO:0007669"/>
    <property type="project" value="TreeGrafter"/>
</dbReference>
<keyword evidence="3" id="KW-0694">RNA-binding</keyword>
<name>A0A9P4P2T3_9PEZI</name>
<feature type="region of interest" description="Disordered" evidence="4">
    <location>
        <begin position="209"/>
        <end position="281"/>
    </location>
</feature>
<protein>
    <recommendedName>
        <fullName evidence="5">RRM domain-containing protein</fullName>
    </recommendedName>
</protein>
<dbReference type="Gene3D" id="3.30.70.330">
    <property type="match status" value="1"/>
</dbReference>
<dbReference type="PANTHER" id="PTHR45735:SF2">
    <property type="entry name" value="CLEAVAGE STIMULATION FACTOR SUBUNIT 2"/>
    <property type="match status" value="1"/>
</dbReference>
<accession>A0A9P4P2T3</accession>
<gene>
    <name evidence="6" type="ORF">EJ08DRAFT_603270</name>
</gene>
<feature type="compositionally biased region" description="Polar residues" evidence="4">
    <location>
        <begin position="105"/>
        <end position="116"/>
    </location>
</feature>
<keyword evidence="7" id="KW-1185">Reference proteome</keyword>
<comment type="caution">
    <text evidence="6">The sequence shown here is derived from an EMBL/GenBank/DDBJ whole genome shotgun (WGS) entry which is preliminary data.</text>
</comment>
<evidence type="ECO:0000256" key="4">
    <source>
        <dbReference type="SAM" id="MobiDB-lite"/>
    </source>
</evidence>
<dbReference type="InterPro" id="IPR038192">
    <property type="entry name" value="CSTF_C_sf"/>
</dbReference>
<dbReference type="PROSITE" id="PS50102">
    <property type="entry name" value="RRM"/>
    <property type="match status" value="1"/>
</dbReference>
<dbReference type="Gene3D" id="1.10.20.70">
    <property type="entry name" value="Transcription termination and cleavage factor, C-terminal domain"/>
    <property type="match status" value="1"/>
</dbReference>
<feature type="region of interest" description="Disordered" evidence="4">
    <location>
        <begin position="85"/>
        <end position="132"/>
    </location>
</feature>
<dbReference type="Proteomes" id="UP000800235">
    <property type="component" value="Unassembled WGS sequence"/>
</dbReference>
<dbReference type="InterPro" id="IPR026896">
    <property type="entry name" value="CSTF_C"/>
</dbReference>
<evidence type="ECO:0000256" key="3">
    <source>
        <dbReference type="PROSITE-ProRule" id="PRU00176"/>
    </source>
</evidence>
<keyword evidence="2" id="KW-0539">Nucleus</keyword>
<dbReference type="InterPro" id="IPR000504">
    <property type="entry name" value="RRM_dom"/>
</dbReference>
<dbReference type="InterPro" id="IPR025742">
    <property type="entry name" value="CSTF2_hinge"/>
</dbReference>